<evidence type="ECO:0008006" key="3">
    <source>
        <dbReference type="Google" id="ProtNLM"/>
    </source>
</evidence>
<name>A0ABN9X177_9DINO</name>
<organism evidence="1 2">
    <name type="scientific">Prorocentrum cordatum</name>
    <dbReference type="NCBI Taxonomy" id="2364126"/>
    <lineage>
        <taxon>Eukaryota</taxon>
        <taxon>Sar</taxon>
        <taxon>Alveolata</taxon>
        <taxon>Dinophyceae</taxon>
        <taxon>Prorocentrales</taxon>
        <taxon>Prorocentraceae</taxon>
        <taxon>Prorocentrum</taxon>
    </lineage>
</organism>
<reference evidence="1" key="1">
    <citation type="submission" date="2023-10" db="EMBL/GenBank/DDBJ databases">
        <authorList>
            <person name="Chen Y."/>
            <person name="Shah S."/>
            <person name="Dougan E. K."/>
            <person name="Thang M."/>
            <person name="Chan C."/>
        </authorList>
    </citation>
    <scope>NUCLEOTIDE SEQUENCE [LARGE SCALE GENOMIC DNA]</scope>
</reference>
<evidence type="ECO:0000313" key="1">
    <source>
        <dbReference type="EMBL" id="CAK0892926.1"/>
    </source>
</evidence>
<sequence>AGQTDLDIATAAKYPAAGPRGRPQGCTARGDVVLNSAIADFASVSWLGDTPRPRTPSFPIVLISGCRDGPDADCGCTFMHIDWASVTGLTERLVALTFGCCDGADADHGCALLNFDWAYVADQLTDDEPGELAGDLPPLLKVCAISFAVLSRARLITILESPGAASAG</sequence>
<proteinExistence type="predicted"/>
<dbReference type="EMBL" id="CAUYUJ010019685">
    <property type="protein sequence ID" value="CAK0892926.1"/>
    <property type="molecule type" value="Genomic_DNA"/>
</dbReference>
<evidence type="ECO:0000313" key="2">
    <source>
        <dbReference type="Proteomes" id="UP001189429"/>
    </source>
</evidence>
<feature type="non-terminal residue" evidence="1">
    <location>
        <position position="1"/>
    </location>
</feature>
<dbReference type="Proteomes" id="UP001189429">
    <property type="component" value="Unassembled WGS sequence"/>
</dbReference>
<protein>
    <recommendedName>
        <fullName evidence="3">CHAT domain-containing protein</fullName>
    </recommendedName>
</protein>
<gene>
    <name evidence="1" type="ORF">PCOR1329_LOCUS72442</name>
</gene>
<comment type="caution">
    <text evidence="1">The sequence shown here is derived from an EMBL/GenBank/DDBJ whole genome shotgun (WGS) entry which is preliminary data.</text>
</comment>
<keyword evidence="2" id="KW-1185">Reference proteome</keyword>
<accession>A0ABN9X177</accession>
<feature type="non-terminal residue" evidence="1">
    <location>
        <position position="168"/>
    </location>
</feature>